<dbReference type="InterPro" id="IPR000425">
    <property type="entry name" value="MIP"/>
</dbReference>
<dbReference type="PANTHER" id="PTHR46739">
    <property type="entry name" value="AQUAPORIN SIP1-1"/>
    <property type="match status" value="1"/>
</dbReference>
<keyword evidence="2 8" id="KW-0813">Transport</keyword>
<keyword evidence="5 9" id="KW-1133">Transmembrane helix</keyword>
<evidence type="ECO:0000256" key="6">
    <source>
        <dbReference type="ARBA" id="ARBA00023136"/>
    </source>
</evidence>
<evidence type="ECO:0000256" key="3">
    <source>
        <dbReference type="ARBA" id="ARBA00022692"/>
    </source>
</evidence>
<reference evidence="10 11" key="1">
    <citation type="submission" date="2024-01" db="EMBL/GenBank/DDBJ databases">
        <title>Genome assemblies of Stephania.</title>
        <authorList>
            <person name="Yang L."/>
        </authorList>
    </citation>
    <scope>NUCLEOTIDE SEQUENCE [LARGE SCALE GENOMIC DNA]</scope>
    <source>
        <strain evidence="10">YNDBR</strain>
        <tissue evidence="10">Leaf</tissue>
    </source>
</reference>
<proteinExistence type="inferred from homology"/>
<evidence type="ECO:0000256" key="9">
    <source>
        <dbReference type="SAM" id="Phobius"/>
    </source>
</evidence>
<dbReference type="PRINTS" id="PR00783">
    <property type="entry name" value="MINTRINSICP"/>
</dbReference>
<keyword evidence="6 9" id="KW-0472">Membrane</keyword>
<dbReference type="Proteomes" id="UP001420932">
    <property type="component" value="Unassembled WGS sequence"/>
</dbReference>
<evidence type="ECO:0000256" key="4">
    <source>
        <dbReference type="ARBA" id="ARBA00022737"/>
    </source>
</evidence>
<dbReference type="AlphaFoldDB" id="A0AAP0E405"/>
<evidence type="ECO:0000256" key="2">
    <source>
        <dbReference type="ARBA" id="ARBA00022448"/>
    </source>
</evidence>
<feature type="transmembrane region" description="Helical" evidence="9">
    <location>
        <begin position="205"/>
        <end position="227"/>
    </location>
</feature>
<dbReference type="EMBL" id="JBBNAF010000013">
    <property type="protein sequence ID" value="KAK9086164.1"/>
    <property type="molecule type" value="Genomic_DNA"/>
</dbReference>
<dbReference type="InterPro" id="IPR023271">
    <property type="entry name" value="Aquaporin-like"/>
</dbReference>
<evidence type="ECO:0000256" key="8">
    <source>
        <dbReference type="RuleBase" id="RU000477"/>
    </source>
</evidence>
<evidence type="ECO:0000313" key="10">
    <source>
        <dbReference type="EMBL" id="KAK9086164.1"/>
    </source>
</evidence>
<accession>A0AAP0E405</accession>
<dbReference type="GO" id="GO:0015250">
    <property type="term" value="F:water channel activity"/>
    <property type="evidence" value="ECO:0007669"/>
    <property type="project" value="InterPro"/>
</dbReference>
<organism evidence="10 11">
    <name type="scientific">Stephania yunnanensis</name>
    <dbReference type="NCBI Taxonomy" id="152371"/>
    <lineage>
        <taxon>Eukaryota</taxon>
        <taxon>Viridiplantae</taxon>
        <taxon>Streptophyta</taxon>
        <taxon>Embryophyta</taxon>
        <taxon>Tracheophyta</taxon>
        <taxon>Spermatophyta</taxon>
        <taxon>Magnoliopsida</taxon>
        <taxon>Ranunculales</taxon>
        <taxon>Menispermaceae</taxon>
        <taxon>Menispermoideae</taxon>
        <taxon>Cissampelideae</taxon>
        <taxon>Stephania</taxon>
    </lineage>
</organism>
<dbReference type="SUPFAM" id="SSF81338">
    <property type="entry name" value="Aquaporin-like"/>
    <property type="match status" value="1"/>
</dbReference>
<feature type="transmembrane region" description="Helical" evidence="9">
    <location>
        <begin position="163"/>
        <end position="185"/>
    </location>
</feature>
<dbReference type="InterPro" id="IPR044222">
    <property type="entry name" value="SIP1-1/2-like"/>
</dbReference>
<protein>
    <submittedName>
        <fullName evidence="10">Uncharacterized protein</fullName>
    </submittedName>
</protein>
<comment type="similarity">
    <text evidence="7">Belongs to the MIP/aquaporin (TC 1.A.8) family. SIP (TC 1.A.8.10) subfamily.</text>
</comment>
<dbReference type="FunFam" id="1.20.1080.10:FF:000043">
    <property type="entry name" value="Aquaporin SIP1-1"/>
    <property type="match status" value="1"/>
</dbReference>
<evidence type="ECO:0000256" key="7">
    <source>
        <dbReference type="ARBA" id="ARBA00024030"/>
    </source>
</evidence>
<dbReference type="GO" id="GO:0005737">
    <property type="term" value="C:cytoplasm"/>
    <property type="evidence" value="ECO:0007669"/>
    <property type="project" value="UniProtKB-ARBA"/>
</dbReference>
<keyword evidence="11" id="KW-1185">Reference proteome</keyword>
<comment type="subcellular location">
    <subcellularLocation>
        <location evidence="1">Membrane</location>
        <topology evidence="1">Multi-pass membrane protein</topology>
    </subcellularLocation>
</comment>
<dbReference type="Gene3D" id="1.20.1080.10">
    <property type="entry name" value="Glycerol uptake facilitator protein"/>
    <property type="match status" value="1"/>
</dbReference>
<evidence type="ECO:0000256" key="5">
    <source>
        <dbReference type="ARBA" id="ARBA00022989"/>
    </source>
</evidence>
<feature type="transmembrane region" description="Helical" evidence="9">
    <location>
        <begin position="129"/>
        <end position="151"/>
    </location>
</feature>
<sequence length="236" mass="25030">MGLVKAVMGDAALTCMWVFCASTLGFFTSLTASSLGLQGTVLPSLAITTALVSILVFVFTVLGDALGGASFNPTGNAAFYAAGFGDDNLISMAFRFPAQAVGAVGGVLAIREVMPPQYMLEGPSLKVDLHTGAIAEGVLTFLISFAVLYIVIKGPKSPLFKTLLLSLSTVALVVAGSGFTGPSMNPANAFGWAYVNNWHDTWEQFYVYWICPFIGAVVAAWIFRVLFPHPMKQKKA</sequence>
<gene>
    <name evidence="10" type="ORF">Syun_028558</name>
</gene>
<keyword evidence="3 8" id="KW-0812">Transmembrane</keyword>
<dbReference type="GO" id="GO:0016020">
    <property type="term" value="C:membrane"/>
    <property type="evidence" value="ECO:0007669"/>
    <property type="project" value="UniProtKB-SubCell"/>
</dbReference>
<name>A0AAP0E405_9MAGN</name>
<feature type="transmembrane region" description="Helical" evidence="9">
    <location>
        <begin position="40"/>
        <end position="62"/>
    </location>
</feature>
<dbReference type="GO" id="GO:0012505">
    <property type="term" value="C:endomembrane system"/>
    <property type="evidence" value="ECO:0007669"/>
    <property type="project" value="UniProtKB-ARBA"/>
</dbReference>
<feature type="transmembrane region" description="Helical" evidence="9">
    <location>
        <begin position="6"/>
        <end position="28"/>
    </location>
</feature>
<comment type="caution">
    <text evidence="10">The sequence shown here is derived from an EMBL/GenBank/DDBJ whole genome shotgun (WGS) entry which is preliminary data.</text>
</comment>
<keyword evidence="4" id="KW-0677">Repeat</keyword>
<dbReference type="PANTHER" id="PTHR46739:SF3">
    <property type="entry name" value="AQUAPORIN SIP1-1"/>
    <property type="match status" value="1"/>
</dbReference>
<evidence type="ECO:0000256" key="1">
    <source>
        <dbReference type="ARBA" id="ARBA00004141"/>
    </source>
</evidence>
<dbReference type="Pfam" id="PF00230">
    <property type="entry name" value="MIP"/>
    <property type="match status" value="1"/>
</dbReference>
<evidence type="ECO:0000313" key="11">
    <source>
        <dbReference type="Proteomes" id="UP001420932"/>
    </source>
</evidence>